<dbReference type="InterPro" id="IPR036380">
    <property type="entry name" value="Isochorismatase-like_sf"/>
</dbReference>
<dbReference type="Gene3D" id="3.40.50.850">
    <property type="entry name" value="Isochorismatase-like"/>
    <property type="match status" value="1"/>
</dbReference>
<keyword evidence="1 3" id="KW-0378">Hydrolase</keyword>
<dbReference type="GO" id="GO:0016787">
    <property type="term" value="F:hydrolase activity"/>
    <property type="evidence" value="ECO:0007669"/>
    <property type="project" value="UniProtKB-KW"/>
</dbReference>
<dbReference type="Proteomes" id="UP000199013">
    <property type="component" value="Unassembled WGS sequence"/>
</dbReference>
<feature type="domain" description="Isochorismatase-like" evidence="2">
    <location>
        <begin position="6"/>
        <end position="159"/>
    </location>
</feature>
<organism evidence="3 4">
    <name type="scientific">Candidatus Protofrankia californiensis</name>
    <dbReference type="NCBI Taxonomy" id="1839754"/>
    <lineage>
        <taxon>Bacteria</taxon>
        <taxon>Bacillati</taxon>
        <taxon>Actinomycetota</taxon>
        <taxon>Actinomycetes</taxon>
        <taxon>Frankiales</taxon>
        <taxon>Frankiaceae</taxon>
        <taxon>Protofrankia</taxon>
    </lineage>
</organism>
<evidence type="ECO:0000313" key="3">
    <source>
        <dbReference type="EMBL" id="SBW17212.1"/>
    </source>
</evidence>
<dbReference type="PANTHER" id="PTHR43540:SF6">
    <property type="entry name" value="ISOCHORISMATASE-LIKE DOMAIN-CONTAINING PROTEIN"/>
    <property type="match status" value="1"/>
</dbReference>
<evidence type="ECO:0000256" key="1">
    <source>
        <dbReference type="ARBA" id="ARBA00022801"/>
    </source>
</evidence>
<dbReference type="PANTHER" id="PTHR43540">
    <property type="entry name" value="PEROXYUREIDOACRYLATE/UREIDOACRYLATE AMIDOHYDROLASE-RELATED"/>
    <property type="match status" value="1"/>
</dbReference>
<sequence>MNSKSSVLVVIDVQNGFLTEHSRPVVPIIVDLVQRWQTAGHATVFTRYLNFPGSPYERLMGWTQLRESPATDIVDALTPHVAKAAAVVDKTIYTLFNEEGAALVKEHGWSDLYICGIDTNSCVLKTAVDAFERDLTPWIVTDASASHSGPDVHDAGILLATKFIGRRQLVTQAQIPITP</sequence>
<dbReference type="AlphaFoldDB" id="A0A1C3NSV4"/>
<accession>A0A1C3NSV4</accession>
<dbReference type="SUPFAM" id="SSF52499">
    <property type="entry name" value="Isochorismatase-like hydrolases"/>
    <property type="match status" value="1"/>
</dbReference>
<dbReference type="EMBL" id="FLUV01000047">
    <property type="protein sequence ID" value="SBW17212.1"/>
    <property type="molecule type" value="Genomic_DNA"/>
</dbReference>
<reference evidence="4" key="1">
    <citation type="submission" date="2016-02" db="EMBL/GenBank/DDBJ databases">
        <authorList>
            <person name="Wibberg D."/>
        </authorList>
    </citation>
    <scope>NUCLEOTIDE SEQUENCE [LARGE SCALE GENOMIC DNA]</scope>
</reference>
<name>A0A1C3NSV4_9ACTN</name>
<dbReference type="InterPro" id="IPR000868">
    <property type="entry name" value="Isochorismatase-like_dom"/>
</dbReference>
<keyword evidence="4" id="KW-1185">Reference proteome</keyword>
<gene>
    <name evidence="3" type="ORF">FDG2_0109</name>
</gene>
<dbReference type="CDD" id="cd00431">
    <property type="entry name" value="cysteine_hydrolases"/>
    <property type="match status" value="1"/>
</dbReference>
<evidence type="ECO:0000259" key="2">
    <source>
        <dbReference type="Pfam" id="PF00857"/>
    </source>
</evidence>
<evidence type="ECO:0000313" key="4">
    <source>
        <dbReference type="Proteomes" id="UP000199013"/>
    </source>
</evidence>
<dbReference type="Pfam" id="PF00857">
    <property type="entry name" value="Isochorismatase"/>
    <property type="match status" value="1"/>
</dbReference>
<proteinExistence type="predicted"/>
<protein>
    <submittedName>
        <fullName evidence="3">Isochorismatase hydrolase</fullName>
    </submittedName>
</protein>
<dbReference type="InterPro" id="IPR050272">
    <property type="entry name" value="Isochorismatase-like_hydrls"/>
</dbReference>